<dbReference type="PANTHER" id="PTHR24246">
    <property type="entry name" value="OLFACTORY RECEPTOR AND ADENOSINE RECEPTOR"/>
    <property type="match status" value="1"/>
</dbReference>
<comment type="caution">
    <text evidence="12">The sequence shown here is derived from an EMBL/GenBank/DDBJ whole genome shotgun (WGS) entry which is preliminary data.</text>
</comment>
<protein>
    <recommendedName>
        <fullName evidence="11">G-protein coupled receptors family 1 profile domain-containing protein</fullName>
    </recommendedName>
</protein>
<keyword evidence="13" id="KW-1185">Reference proteome</keyword>
<evidence type="ECO:0000256" key="2">
    <source>
        <dbReference type="ARBA" id="ARBA00022475"/>
    </source>
</evidence>
<feature type="transmembrane region" description="Helical" evidence="10">
    <location>
        <begin position="64"/>
        <end position="86"/>
    </location>
</feature>
<evidence type="ECO:0000256" key="1">
    <source>
        <dbReference type="ARBA" id="ARBA00004651"/>
    </source>
</evidence>
<dbReference type="PRINTS" id="PR00237">
    <property type="entry name" value="GPCRRHODOPSN"/>
</dbReference>
<evidence type="ECO:0000256" key="10">
    <source>
        <dbReference type="SAM" id="Phobius"/>
    </source>
</evidence>
<feature type="transmembrane region" description="Helical" evidence="10">
    <location>
        <begin position="280"/>
        <end position="299"/>
    </location>
</feature>
<feature type="transmembrane region" description="Helical" evidence="10">
    <location>
        <begin position="30"/>
        <end position="52"/>
    </location>
</feature>
<evidence type="ECO:0000256" key="9">
    <source>
        <dbReference type="ARBA" id="ARBA00023224"/>
    </source>
</evidence>
<keyword evidence="8" id="KW-0325">Glycoprotein</keyword>
<keyword evidence="9" id="KW-0807">Transducer</keyword>
<keyword evidence="2" id="KW-1003">Cell membrane</keyword>
<evidence type="ECO:0000313" key="13">
    <source>
        <dbReference type="Proteomes" id="UP001159428"/>
    </source>
</evidence>
<evidence type="ECO:0000256" key="4">
    <source>
        <dbReference type="ARBA" id="ARBA00022989"/>
    </source>
</evidence>
<gene>
    <name evidence="12" type="ORF">PMEA_00011975</name>
</gene>
<keyword evidence="5" id="KW-0297">G-protein coupled receptor</keyword>
<dbReference type="InterPro" id="IPR017452">
    <property type="entry name" value="GPCR_Rhodpsn_7TM"/>
</dbReference>
<feature type="transmembrane region" description="Helical" evidence="10">
    <location>
        <begin position="180"/>
        <end position="199"/>
    </location>
</feature>
<dbReference type="GO" id="GO:0004930">
    <property type="term" value="F:G protein-coupled receptor activity"/>
    <property type="evidence" value="ECO:0007669"/>
    <property type="project" value="UniProtKB-KW"/>
</dbReference>
<feature type="transmembrane region" description="Helical" evidence="10">
    <location>
        <begin position="148"/>
        <end position="168"/>
    </location>
</feature>
<dbReference type="SUPFAM" id="SSF81321">
    <property type="entry name" value="Family A G protein-coupled receptor-like"/>
    <property type="match status" value="1"/>
</dbReference>
<keyword evidence="7" id="KW-0675">Receptor</keyword>
<dbReference type="InterPro" id="IPR000276">
    <property type="entry name" value="GPCR_Rhodpsn"/>
</dbReference>
<comment type="subcellular location">
    <subcellularLocation>
        <location evidence="1">Cell membrane</location>
        <topology evidence="1">Multi-pass membrane protein</topology>
    </subcellularLocation>
</comment>
<dbReference type="Pfam" id="PF00001">
    <property type="entry name" value="7tm_1"/>
    <property type="match status" value="1"/>
</dbReference>
<keyword evidence="4 10" id="KW-1133">Transmembrane helix</keyword>
<dbReference type="Proteomes" id="UP001159428">
    <property type="component" value="Unassembled WGS sequence"/>
</dbReference>
<keyword evidence="3 10" id="KW-0812">Transmembrane</keyword>
<dbReference type="AlphaFoldDB" id="A0AAU9WUL3"/>
<feature type="transmembrane region" description="Helical" evidence="10">
    <location>
        <begin position="106"/>
        <end position="127"/>
    </location>
</feature>
<dbReference type="GO" id="GO:0005886">
    <property type="term" value="C:plasma membrane"/>
    <property type="evidence" value="ECO:0007669"/>
    <property type="project" value="UniProtKB-SubCell"/>
</dbReference>
<dbReference type="PROSITE" id="PS50262">
    <property type="entry name" value="G_PROTEIN_RECEP_F1_2"/>
    <property type="match status" value="1"/>
</dbReference>
<dbReference type="EMBL" id="CALNXJ010000021">
    <property type="protein sequence ID" value="CAH3126182.1"/>
    <property type="molecule type" value="Genomic_DNA"/>
</dbReference>
<evidence type="ECO:0000259" key="11">
    <source>
        <dbReference type="PROSITE" id="PS50262"/>
    </source>
</evidence>
<evidence type="ECO:0000256" key="5">
    <source>
        <dbReference type="ARBA" id="ARBA00023040"/>
    </source>
</evidence>
<accession>A0AAU9WUL3</accession>
<dbReference type="PANTHER" id="PTHR24246:SF27">
    <property type="entry name" value="ADENOSINE RECEPTOR, ISOFORM A"/>
    <property type="match status" value="1"/>
</dbReference>
<evidence type="ECO:0000313" key="12">
    <source>
        <dbReference type="EMBL" id="CAH3126182.1"/>
    </source>
</evidence>
<feature type="domain" description="G-protein coupled receptors family 1 profile" evidence="11">
    <location>
        <begin position="43"/>
        <end position="295"/>
    </location>
</feature>
<evidence type="ECO:0000256" key="3">
    <source>
        <dbReference type="ARBA" id="ARBA00022692"/>
    </source>
</evidence>
<evidence type="ECO:0000256" key="6">
    <source>
        <dbReference type="ARBA" id="ARBA00023136"/>
    </source>
</evidence>
<dbReference type="CDD" id="cd00637">
    <property type="entry name" value="7tm_classA_rhodopsin-like"/>
    <property type="match status" value="1"/>
</dbReference>
<dbReference type="Gene3D" id="1.20.1070.10">
    <property type="entry name" value="Rhodopsin 7-helix transmembrane proteins"/>
    <property type="match status" value="1"/>
</dbReference>
<reference evidence="12 13" key="1">
    <citation type="submission" date="2022-05" db="EMBL/GenBank/DDBJ databases">
        <authorList>
            <consortium name="Genoscope - CEA"/>
            <person name="William W."/>
        </authorList>
    </citation>
    <scope>NUCLEOTIDE SEQUENCE [LARGE SCALE GENOMIC DNA]</scope>
</reference>
<organism evidence="12 13">
    <name type="scientific">Pocillopora meandrina</name>
    <dbReference type="NCBI Taxonomy" id="46732"/>
    <lineage>
        <taxon>Eukaryota</taxon>
        <taxon>Metazoa</taxon>
        <taxon>Cnidaria</taxon>
        <taxon>Anthozoa</taxon>
        <taxon>Hexacorallia</taxon>
        <taxon>Scleractinia</taxon>
        <taxon>Astrocoeniina</taxon>
        <taxon>Pocilloporidae</taxon>
        <taxon>Pocillopora</taxon>
    </lineage>
</organism>
<evidence type="ECO:0000256" key="7">
    <source>
        <dbReference type="ARBA" id="ARBA00023170"/>
    </source>
</evidence>
<dbReference type="SMART" id="SM01381">
    <property type="entry name" value="7TM_GPCR_Srsx"/>
    <property type="match status" value="1"/>
</dbReference>
<proteinExistence type="predicted"/>
<feature type="transmembrane region" description="Helical" evidence="10">
    <location>
        <begin position="239"/>
        <end position="260"/>
    </location>
</feature>
<name>A0AAU9WUL3_9CNID</name>
<sequence length="314" mass="36702">MSFTSANYSLAQQQELEAVQGHQMIPLPSAILFTCLAPLTVLGNGLLLLIFTKNTVSLLRTPSNFFIFSMAFANFLTGAVLQPLLAYRYYYLYLRKGPLLMTLRKVMSAFSIVTMNVSIISVCAFSWDSFLALSQPIKHRHWMTVRRAKVLIFCTWVYQIGFASMLFTRIPLPLVLKTDLYVNTTFVASLLLLSYFFLYKAFKKRERRRARSFGNSNLQLRHFRVIRRGTSMEKRMRKIIFLFTLVTTIPIIPVTVVWYVTGHCVRCQRYQPLVLTEKVLNQLVFVKFVLDPFVYAWRLERYRRALKKMLCYIQ</sequence>
<keyword evidence="6 10" id="KW-0472">Membrane</keyword>
<evidence type="ECO:0000256" key="8">
    <source>
        <dbReference type="ARBA" id="ARBA00023180"/>
    </source>
</evidence>